<dbReference type="GO" id="GO:0005524">
    <property type="term" value="F:ATP binding"/>
    <property type="evidence" value="ECO:0007669"/>
    <property type="project" value="UniProtKB-UniRule"/>
</dbReference>
<keyword evidence="2 5" id="KW-0547">Nucleotide-binding</keyword>
<dbReference type="CDD" id="cd14014">
    <property type="entry name" value="STKc_PknB_like"/>
    <property type="match status" value="1"/>
</dbReference>
<dbReference type="PROSITE" id="PS00109">
    <property type="entry name" value="PROTEIN_KINASE_TYR"/>
    <property type="match status" value="1"/>
</dbReference>
<evidence type="ECO:0000256" key="4">
    <source>
        <dbReference type="ARBA" id="ARBA00022840"/>
    </source>
</evidence>
<feature type="compositionally biased region" description="Pro residues" evidence="6">
    <location>
        <begin position="462"/>
        <end position="484"/>
    </location>
</feature>
<protein>
    <submittedName>
        <fullName evidence="8">Serine/threonine protein kinase</fullName>
    </submittedName>
</protein>
<feature type="binding site" evidence="5">
    <location>
        <position position="51"/>
    </location>
    <ligand>
        <name>ATP</name>
        <dbReference type="ChEBI" id="CHEBI:30616"/>
    </ligand>
</feature>
<dbReference type="Gene3D" id="1.10.510.10">
    <property type="entry name" value="Transferase(Phosphotransferase) domain 1"/>
    <property type="match status" value="1"/>
</dbReference>
<dbReference type="Proteomes" id="UP000035579">
    <property type="component" value="Chromosome"/>
</dbReference>
<evidence type="ECO:0000256" key="3">
    <source>
        <dbReference type="ARBA" id="ARBA00022777"/>
    </source>
</evidence>
<dbReference type="InterPro" id="IPR008266">
    <property type="entry name" value="Tyr_kinase_AS"/>
</dbReference>
<dbReference type="AlphaFoldDB" id="A0AAC8Q2S0"/>
<dbReference type="Gene3D" id="3.30.200.20">
    <property type="entry name" value="Phosphorylase Kinase, domain 1"/>
    <property type="match status" value="1"/>
</dbReference>
<dbReference type="InterPro" id="IPR000719">
    <property type="entry name" value="Prot_kinase_dom"/>
</dbReference>
<organism evidence="8 9">
    <name type="scientific">Archangium gephyra</name>
    <dbReference type="NCBI Taxonomy" id="48"/>
    <lineage>
        <taxon>Bacteria</taxon>
        <taxon>Pseudomonadati</taxon>
        <taxon>Myxococcota</taxon>
        <taxon>Myxococcia</taxon>
        <taxon>Myxococcales</taxon>
        <taxon>Cystobacterineae</taxon>
        <taxon>Archangiaceae</taxon>
        <taxon>Archangium</taxon>
    </lineage>
</organism>
<dbReference type="KEGG" id="age:AA314_01438"/>
<evidence type="ECO:0000259" key="7">
    <source>
        <dbReference type="PROSITE" id="PS50011"/>
    </source>
</evidence>
<dbReference type="InterPro" id="IPR011009">
    <property type="entry name" value="Kinase-like_dom_sf"/>
</dbReference>
<keyword evidence="1" id="KW-0808">Transferase</keyword>
<feature type="region of interest" description="Disordered" evidence="6">
    <location>
        <begin position="370"/>
        <end position="396"/>
    </location>
</feature>
<gene>
    <name evidence="8" type="ORF">AA314_01438</name>
</gene>
<reference evidence="8 9" key="1">
    <citation type="submission" date="2015-05" db="EMBL/GenBank/DDBJ databases">
        <title>Genome assembly of Archangium gephyra DSM 2261.</title>
        <authorList>
            <person name="Sharma G."/>
            <person name="Subramanian S."/>
        </authorList>
    </citation>
    <scope>NUCLEOTIDE SEQUENCE [LARGE SCALE GENOMIC DNA]</scope>
    <source>
        <strain evidence="8 9">DSM 2261</strain>
    </source>
</reference>
<name>A0AAC8Q2S0_9BACT</name>
<dbReference type="SUPFAM" id="SSF56112">
    <property type="entry name" value="Protein kinase-like (PK-like)"/>
    <property type="match status" value="1"/>
</dbReference>
<dbReference type="GO" id="GO:0004674">
    <property type="term" value="F:protein serine/threonine kinase activity"/>
    <property type="evidence" value="ECO:0007669"/>
    <property type="project" value="UniProtKB-KW"/>
</dbReference>
<proteinExistence type="predicted"/>
<evidence type="ECO:0000256" key="6">
    <source>
        <dbReference type="SAM" id="MobiDB-lite"/>
    </source>
</evidence>
<dbReference type="PROSITE" id="PS50011">
    <property type="entry name" value="PROTEIN_KINASE_DOM"/>
    <property type="match status" value="1"/>
</dbReference>
<keyword evidence="4 5" id="KW-0067">ATP-binding</keyword>
<dbReference type="InterPro" id="IPR017441">
    <property type="entry name" value="Protein_kinase_ATP_BS"/>
</dbReference>
<feature type="domain" description="Protein kinase" evidence="7">
    <location>
        <begin position="19"/>
        <end position="295"/>
    </location>
</feature>
<feature type="compositionally biased region" description="Low complexity" evidence="6">
    <location>
        <begin position="384"/>
        <end position="394"/>
    </location>
</feature>
<dbReference type="EMBL" id="CP011509">
    <property type="protein sequence ID" value="AKI99811.1"/>
    <property type="molecule type" value="Genomic_DNA"/>
</dbReference>
<feature type="region of interest" description="Disordered" evidence="6">
    <location>
        <begin position="439"/>
        <end position="562"/>
    </location>
</feature>
<dbReference type="PANTHER" id="PTHR43289">
    <property type="entry name" value="MITOGEN-ACTIVATED PROTEIN KINASE KINASE KINASE 20-RELATED"/>
    <property type="match status" value="1"/>
</dbReference>
<evidence type="ECO:0000256" key="1">
    <source>
        <dbReference type="ARBA" id="ARBA00022679"/>
    </source>
</evidence>
<feature type="region of interest" description="Disordered" evidence="6">
    <location>
        <begin position="648"/>
        <end position="679"/>
    </location>
</feature>
<keyword evidence="8" id="KW-0723">Serine/threonine-protein kinase</keyword>
<dbReference type="Pfam" id="PF00069">
    <property type="entry name" value="Pkinase"/>
    <property type="match status" value="1"/>
</dbReference>
<feature type="compositionally biased region" description="Acidic residues" evidence="6">
    <location>
        <begin position="525"/>
        <end position="539"/>
    </location>
</feature>
<evidence type="ECO:0000313" key="9">
    <source>
        <dbReference type="Proteomes" id="UP000035579"/>
    </source>
</evidence>
<dbReference type="PROSITE" id="PS00107">
    <property type="entry name" value="PROTEIN_KINASE_ATP"/>
    <property type="match status" value="1"/>
</dbReference>
<sequence>MDSPPMNDTPPFPRLLGRYELVHLLGQGGMGEVYLAKISGAAGFEKPCIVKTILPALLKDVQFLDRFHHEAKVLVHLVHSSIAQVYDMGEAEGTYYMALEYVAGVDLSFLQDQARNEGQQIPVPVALYLGQRIAEGLGYAHRKTGPDGSPLGIVHRDVSPHNVMLSYEGEVKVIDFGLAKSAARSKYTLPSTVMGKLGYMSPEQVRAEAVDHRSDIYSCGVVVWELLAGRPLIRHGTVGEMMAAMSNPRVPALHEVRPDVDPALDAVVRRALAPSPEDRYARSDDFARALNEQLLRSGSSLGAEEVGDFVRTLCPQAFAAQRQLISRVSSSPGVRRTPLPGGSLVPMNADAPVNTGRLSPLPLQPPFATPATGYEPTMVRSPSTTATPAVGGVPAPVPAETLQLEKSSHGPGRKGWTAAIALGALGLIGATAGVTAFLMNQPPEHPPRPAWAAEGPGHDGPPRPPPPGMGPPPHELHPPPPGMGPPHEEGRPMPGGPQAVAEAPQTPDAVEALEPPEDAGAPTEPEVEAEAEADADAEAEAAQPAKPKPSESHARPQKFVPAEHVALLRKSNRDDYFRVDRGRLAGLSMGMVLQVVAAPVKDGKARLLGEAKVLDVRPGRSTLSADARVRNAGRVELYVVLPRGTSAGARSEASESEPQAGTATPPAEVAPAPTPAEPRRLNGRIRLTGIPPFNQKIELTSTDTVLWSGCILVANGRDMYKLGGMAPGGVREIPVNEFKKGGRDVPFVGKGRLGLFCVEGTKEFPAKL</sequence>
<evidence type="ECO:0000256" key="5">
    <source>
        <dbReference type="PROSITE-ProRule" id="PRU10141"/>
    </source>
</evidence>
<evidence type="ECO:0000313" key="8">
    <source>
        <dbReference type="EMBL" id="AKI99811.1"/>
    </source>
</evidence>
<dbReference type="PANTHER" id="PTHR43289:SF6">
    <property type="entry name" value="SERINE_THREONINE-PROTEIN KINASE NEKL-3"/>
    <property type="match status" value="1"/>
</dbReference>
<keyword evidence="3 8" id="KW-0418">Kinase</keyword>
<feature type="compositionally biased region" description="Low complexity" evidence="6">
    <location>
        <begin position="648"/>
        <end position="671"/>
    </location>
</feature>
<accession>A0AAC8Q2S0</accession>
<evidence type="ECO:0000256" key="2">
    <source>
        <dbReference type="ARBA" id="ARBA00022741"/>
    </source>
</evidence>